<name>D4KU20_9FIRM</name>
<organism evidence="2 3">
    <name type="scientific">Roseburia intestinalis XB6B4</name>
    <dbReference type="NCBI Taxonomy" id="718255"/>
    <lineage>
        <taxon>Bacteria</taxon>
        <taxon>Bacillati</taxon>
        <taxon>Bacillota</taxon>
        <taxon>Clostridia</taxon>
        <taxon>Lachnospirales</taxon>
        <taxon>Lachnospiraceae</taxon>
        <taxon>Roseburia</taxon>
    </lineage>
</organism>
<dbReference type="AlphaFoldDB" id="D4KU20"/>
<evidence type="ECO:0000256" key="1">
    <source>
        <dbReference type="SAM" id="MobiDB-lite"/>
    </source>
</evidence>
<feature type="compositionally biased region" description="Basic and acidic residues" evidence="1">
    <location>
        <begin position="9"/>
        <end position="22"/>
    </location>
</feature>
<dbReference type="Proteomes" id="UP000008953">
    <property type="component" value="Chromosome"/>
</dbReference>
<evidence type="ECO:0000313" key="3">
    <source>
        <dbReference type="Proteomes" id="UP000008953"/>
    </source>
</evidence>
<dbReference type="HOGENOM" id="CLU_2652190_0_0_9"/>
<dbReference type="PATRIC" id="fig|718255.3.peg.9"/>
<proteinExistence type="predicted"/>
<reference evidence="2 3" key="1">
    <citation type="submission" date="2010-03" db="EMBL/GenBank/DDBJ databases">
        <title>The genome sequence of Roseburia intestinalis XB6B4.</title>
        <authorList>
            <consortium name="metaHIT consortium -- http://www.metahit.eu/"/>
            <person name="Pajon A."/>
            <person name="Turner K."/>
            <person name="Parkhill J."/>
            <person name="Bernalier A."/>
        </authorList>
    </citation>
    <scope>NUCLEOTIDE SEQUENCE [LARGE SCALE GENOMIC DNA]</scope>
    <source>
        <strain evidence="2 3">XB6B4</strain>
    </source>
</reference>
<dbReference type="KEGG" id="rix:RO1_00190"/>
<reference evidence="2 3" key="2">
    <citation type="submission" date="2010-03" db="EMBL/GenBank/DDBJ databases">
        <authorList>
            <person name="Pajon A."/>
        </authorList>
    </citation>
    <scope>NUCLEOTIDE SEQUENCE [LARGE SCALE GENOMIC DNA]</scope>
    <source>
        <strain evidence="2 3">XB6B4</strain>
    </source>
</reference>
<protein>
    <submittedName>
        <fullName evidence="2">Uncharacterized protein</fullName>
    </submittedName>
</protein>
<evidence type="ECO:0000313" key="2">
    <source>
        <dbReference type="EMBL" id="CBL10860.1"/>
    </source>
</evidence>
<dbReference type="EMBL" id="FP929050">
    <property type="protein sequence ID" value="CBL10860.1"/>
    <property type="molecule type" value="Genomic_DNA"/>
</dbReference>
<gene>
    <name evidence="2" type="ORF">RO1_00190</name>
</gene>
<sequence length="76" mass="8840">MPNQPPTKEVLEKRRQKAEAPDERFEEACHKLDEAEYYLDILAFGDSYERAEVVNYLLVDGRLDKLKEKINGRDAA</sequence>
<feature type="region of interest" description="Disordered" evidence="1">
    <location>
        <begin position="1"/>
        <end position="22"/>
    </location>
</feature>
<accession>D4KU20</accession>